<evidence type="ECO:0000313" key="4">
    <source>
        <dbReference type="Proteomes" id="UP000635477"/>
    </source>
</evidence>
<keyword evidence="1" id="KW-0378">Hydrolase</keyword>
<evidence type="ECO:0000256" key="1">
    <source>
        <dbReference type="ARBA" id="ARBA00022801"/>
    </source>
</evidence>
<name>A0A8H4UGX4_9HYPO</name>
<dbReference type="EMBL" id="JABEYC010000566">
    <property type="protein sequence ID" value="KAF4976140.1"/>
    <property type="molecule type" value="Genomic_DNA"/>
</dbReference>
<gene>
    <name evidence="3" type="ORF">FZEAL_7159</name>
</gene>
<evidence type="ECO:0008006" key="5">
    <source>
        <dbReference type="Google" id="ProtNLM"/>
    </source>
</evidence>
<evidence type="ECO:0000256" key="2">
    <source>
        <dbReference type="SAM" id="SignalP"/>
    </source>
</evidence>
<dbReference type="InterPro" id="IPR036514">
    <property type="entry name" value="SGNH_hydro_sf"/>
</dbReference>
<reference evidence="3" key="2">
    <citation type="submission" date="2020-05" db="EMBL/GenBank/DDBJ databases">
        <authorList>
            <person name="Kim H.-S."/>
            <person name="Proctor R.H."/>
            <person name="Brown D.W."/>
        </authorList>
    </citation>
    <scope>NUCLEOTIDE SEQUENCE</scope>
    <source>
        <strain evidence="3">NRRL 22465</strain>
    </source>
</reference>
<dbReference type="InterPro" id="IPR051058">
    <property type="entry name" value="GDSL_Est/Lipase"/>
</dbReference>
<dbReference type="AlphaFoldDB" id="A0A8H4UGX4"/>
<dbReference type="PANTHER" id="PTHR45648:SF22">
    <property type="entry name" value="GDSL LIPASE_ACYLHYDROLASE FAMILY PROTEIN (AFU_ORTHOLOGUE AFUA_4G14700)"/>
    <property type="match status" value="1"/>
</dbReference>
<keyword evidence="2" id="KW-0732">Signal</keyword>
<accession>A0A8H4UGX4</accession>
<protein>
    <recommendedName>
        <fullName evidence="5">Carbohydrate esterase family 16 protein</fullName>
    </recommendedName>
</protein>
<proteinExistence type="predicted"/>
<dbReference type="InterPro" id="IPR001087">
    <property type="entry name" value="GDSL"/>
</dbReference>
<organism evidence="3 4">
    <name type="scientific">Fusarium zealandicum</name>
    <dbReference type="NCBI Taxonomy" id="1053134"/>
    <lineage>
        <taxon>Eukaryota</taxon>
        <taxon>Fungi</taxon>
        <taxon>Dikarya</taxon>
        <taxon>Ascomycota</taxon>
        <taxon>Pezizomycotina</taxon>
        <taxon>Sordariomycetes</taxon>
        <taxon>Hypocreomycetidae</taxon>
        <taxon>Hypocreales</taxon>
        <taxon>Nectriaceae</taxon>
        <taxon>Fusarium</taxon>
        <taxon>Fusarium staphyleae species complex</taxon>
    </lineage>
</organism>
<evidence type="ECO:0000313" key="3">
    <source>
        <dbReference type="EMBL" id="KAF4976140.1"/>
    </source>
</evidence>
<feature type="chain" id="PRO_5034695455" description="Carbohydrate esterase family 16 protein" evidence="2">
    <location>
        <begin position="21"/>
        <end position="254"/>
    </location>
</feature>
<dbReference type="Pfam" id="PF00657">
    <property type="entry name" value="Lipase_GDSL"/>
    <property type="match status" value="1"/>
</dbReference>
<dbReference type="OrthoDB" id="1600564at2759"/>
<dbReference type="SUPFAM" id="SSF52266">
    <property type="entry name" value="SGNH hydrolase"/>
    <property type="match status" value="1"/>
</dbReference>
<dbReference type="PANTHER" id="PTHR45648">
    <property type="entry name" value="GDSL LIPASE/ACYLHYDROLASE FAMILY PROTEIN (AFU_ORTHOLOGUE AFUA_4G14700)"/>
    <property type="match status" value="1"/>
</dbReference>
<dbReference type="CDD" id="cd01846">
    <property type="entry name" value="fatty_acyltransferase_like"/>
    <property type="match status" value="1"/>
</dbReference>
<sequence>MYRAGLVALGLLTSIRGVPGDSYSTIKFATDGKQPSATNPLGNPPYPGKTSSNGPNWVNLLTVKYNNSQVLSYDFAVGGSTVHTDIVDNGYDLVTQVYTDFIPNYSNNNRIWESETSLFTLWFGINDVFYSYEAGNSSDIQSAIISRYSSVVGKLYAEGARNFLLVNVPPIERAPRITGSSAAATRVPLARNATLSFNKHIEWLANRIRTRHTDTKVFLFDSHTLFNNVIDNPQQFEQTEGFKTTTKYCTAYQK</sequence>
<keyword evidence="4" id="KW-1185">Reference proteome</keyword>
<dbReference type="Proteomes" id="UP000635477">
    <property type="component" value="Unassembled WGS sequence"/>
</dbReference>
<comment type="caution">
    <text evidence="3">The sequence shown here is derived from an EMBL/GenBank/DDBJ whole genome shotgun (WGS) entry which is preliminary data.</text>
</comment>
<dbReference type="Gene3D" id="3.40.50.1110">
    <property type="entry name" value="SGNH hydrolase"/>
    <property type="match status" value="1"/>
</dbReference>
<dbReference type="GO" id="GO:0016788">
    <property type="term" value="F:hydrolase activity, acting on ester bonds"/>
    <property type="evidence" value="ECO:0007669"/>
    <property type="project" value="InterPro"/>
</dbReference>
<reference evidence="3" key="1">
    <citation type="journal article" date="2020" name="BMC Genomics">
        <title>Correction to: Identification and distribution of gene clusters required for synthesis of sphingolipid metabolism inhibitors in diverse species of the filamentous fungus Fusarium.</title>
        <authorList>
            <person name="Kim H.S."/>
            <person name="Lohmar J.M."/>
            <person name="Busman M."/>
            <person name="Brown D.W."/>
            <person name="Naumann T.A."/>
            <person name="Divon H.H."/>
            <person name="Lysoe E."/>
            <person name="Uhlig S."/>
            <person name="Proctor R.H."/>
        </authorList>
    </citation>
    <scope>NUCLEOTIDE SEQUENCE</scope>
    <source>
        <strain evidence="3">NRRL 22465</strain>
    </source>
</reference>
<feature type="signal peptide" evidence="2">
    <location>
        <begin position="1"/>
        <end position="20"/>
    </location>
</feature>